<dbReference type="PROSITE" id="PS50987">
    <property type="entry name" value="HTH_ARSR_2"/>
    <property type="match status" value="1"/>
</dbReference>
<evidence type="ECO:0000256" key="2">
    <source>
        <dbReference type="ARBA" id="ARBA00023125"/>
    </source>
</evidence>
<dbReference type="PRINTS" id="PR00778">
    <property type="entry name" value="HTHARSR"/>
</dbReference>
<keyword evidence="3" id="KW-0804">Transcription</keyword>
<keyword evidence="2" id="KW-0238">DNA-binding</keyword>
<protein>
    <submittedName>
        <fullName evidence="5">ArsR/SmtB family transcription factor</fullName>
    </submittedName>
</protein>
<dbReference type="PANTHER" id="PTHR33154:SF33">
    <property type="entry name" value="TRANSCRIPTIONAL REPRESSOR SDPR"/>
    <property type="match status" value="1"/>
</dbReference>
<organism evidence="5 6">
    <name type="scientific">Pseudonocardia hispaniensis</name>
    <dbReference type="NCBI Taxonomy" id="904933"/>
    <lineage>
        <taxon>Bacteria</taxon>
        <taxon>Bacillati</taxon>
        <taxon>Actinomycetota</taxon>
        <taxon>Actinomycetes</taxon>
        <taxon>Pseudonocardiales</taxon>
        <taxon>Pseudonocardiaceae</taxon>
        <taxon>Pseudonocardia</taxon>
    </lineage>
</organism>
<dbReference type="SUPFAM" id="SSF46785">
    <property type="entry name" value="Winged helix' DNA-binding domain"/>
    <property type="match status" value="1"/>
</dbReference>
<dbReference type="Pfam" id="PF12840">
    <property type="entry name" value="HTH_20"/>
    <property type="match status" value="1"/>
</dbReference>
<dbReference type="InterPro" id="IPR051081">
    <property type="entry name" value="HTH_MetalResp_TranReg"/>
</dbReference>
<dbReference type="InterPro" id="IPR011991">
    <property type="entry name" value="ArsR-like_HTH"/>
</dbReference>
<evidence type="ECO:0000256" key="1">
    <source>
        <dbReference type="ARBA" id="ARBA00023015"/>
    </source>
</evidence>
<evidence type="ECO:0000313" key="5">
    <source>
        <dbReference type="EMBL" id="MFC5995184.1"/>
    </source>
</evidence>
<gene>
    <name evidence="5" type="ORF">ACFQE5_13280</name>
</gene>
<proteinExistence type="predicted"/>
<keyword evidence="1" id="KW-0805">Transcription regulation</keyword>
<dbReference type="Proteomes" id="UP001596302">
    <property type="component" value="Unassembled WGS sequence"/>
</dbReference>
<dbReference type="RefSeq" id="WP_379585204.1">
    <property type="nucleotide sequence ID" value="NZ_JBHSQW010000026.1"/>
</dbReference>
<keyword evidence="6" id="KW-1185">Reference proteome</keyword>
<sequence length="116" mass="12414">MGADLAFDALADPVRRRILGILAEHDEVRAGDLATRVTSVGRTAVSSHLRILRSAGLVTERRDGRYRLYSVDPSGSARDVLALLHQLFQTGLSEVRTAGDVAGSEEGGVEAQDRTA</sequence>
<reference evidence="6" key="1">
    <citation type="journal article" date="2019" name="Int. J. Syst. Evol. Microbiol.">
        <title>The Global Catalogue of Microorganisms (GCM) 10K type strain sequencing project: providing services to taxonomists for standard genome sequencing and annotation.</title>
        <authorList>
            <consortium name="The Broad Institute Genomics Platform"/>
            <consortium name="The Broad Institute Genome Sequencing Center for Infectious Disease"/>
            <person name="Wu L."/>
            <person name="Ma J."/>
        </authorList>
    </citation>
    <scope>NUCLEOTIDE SEQUENCE [LARGE SCALE GENOMIC DNA]</scope>
    <source>
        <strain evidence="6">CCM 8391</strain>
    </source>
</reference>
<comment type="caution">
    <text evidence="5">The sequence shown here is derived from an EMBL/GenBank/DDBJ whole genome shotgun (WGS) entry which is preliminary data.</text>
</comment>
<dbReference type="InterPro" id="IPR036390">
    <property type="entry name" value="WH_DNA-bd_sf"/>
</dbReference>
<evidence type="ECO:0000256" key="3">
    <source>
        <dbReference type="ARBA" id="ARBA00023163"/>
    </source>
</evidence>
<dbReference type="CDD" id="cd00090">
    <property type="entry name" value="HTH_ARSR"/>
    <property type="match status" value="1"/>
</dbReference>
<dbReference type="SMART" id="SM00418">
    <property type="entry name" value="HTH_ARSR"/>
    <property type="match status" value="1"/>
</dbReference>
<evidence type="ECO:0000313" key="6">
    <source>
        <dbReference type="Proteomes" id="UP001596302"/>
    </source>
</evidence>
<name>A0ABW1J3W2_9PSEU</name>
<dbReference type="Gene3D" id="1.10.10.10">
    <property type="entry name" value="Winged helix-like DNA-binding domain superfamily/Winged helix DNA-binding domain"/>
    <property type="match status" value="1"/>
</dbReference>
<dbReference type="EMBL" id="JBHSQW010000026">
    <property type="protein sequence ID" value="MFC5995184.1"/>
    <property type="molecule type" value="Genomic_DNA"/>
</dbReference>
<accession>A0ABW1J3W2</accession>
<dbReference type="InterPro" id="IPR036388">
    <property type="entry name" value="WH-like_DNA-bd_sf"/>
</dbReference>
<dbReference type="NCBIfam" id="NF033788">
    <property type="entry name" value="HTH_metalloreg"/>
    <property type="match status" value="1"/>
</dbReference>
<evidence type="ECO:0000259" key="4">
    <source>
        <dbReference type="PROSITE" id="PS50987"/>
    </source>
</evidence>
<dbReference type="PANTHER" id="PTHR33154">
    <property type="entry name" value="TRANSCRIPTIONAL REGULATOR, ARSR FAMILY"/>
    <property type="match status" value="1"/>
</dbReference>
<feature type="domain" description="HTH arsR-type" evidence="4">
    <location>
        <begin position="1"/>
        <end position="91"/>
    </location>
</feature>
<dbReference type="InterPro" id="IPR001845">
    <property type="entry name" value="HTH_ArsR_DNA-bd_dom"/>
</dbReference>